<dbReference type="EMBL" id="OUUZ01000013">
    <property type="protein sequence ID" value="SPQ24165.1"/>
    <property type="molecule type" value="Genomic_DNA"/>
</dbReference>
<feature type="compositionally biased region" description="Gly residues" evidence="1">
    <location>
        <begin position="600"/>
        <end position="609"/>
    </location>
</feature>
<evidence type="ECO:0000259" key="2">
    <source>
        <dbReference type="Pfam" id="PF20150"/>
    </source>
</evidence>
<dbReference type="PANTHER" id="PTHR35910:SF1">
    <property type="entry name" value="2EXR DOMAIN-CONTAINING PROTEIN"/>
    <property type="match status" value="1"/>
</dbReference>
<feature type="compositionally biased region" description="Acidic residues" evidence="1">
    <location>
        <begin position="509"/>
        <end position="533"/>
    </location>
</feature>
<feature type="compositionally biased region" description="Acidic residues" evidence="1">
    <location>
        <begin position="366"/>
        <end position="386"/>
    </location>
</feature>
<feature type="compositionally biased region" description="Acidic residues" evidence="1">
    <location>
        <begin position="561"/>
        <end position="574"/>
    </location>
</feature>
<name>A0A3S4B7X9_9PEZI</name>
<sequence>MSDSSEESDHIGYLAEGAEHDEPEEAGSVESGSDQAHMDLLDLEAEDADSDSDGESSGSAVSDAENREPHVFFPQFMRLPIELRHHIWEFFCPDLTAKSRLYGLQVGLSGRGPRQRMILQEGPFLEQQTRPARAVLAVHHESRQLALKAFPDTLSLQRSAIFRFNAKRDVIFLGPEDSVFRVLDENPSVTGVGEPIRQLAVEYDDSDYFSGRCRRLFNFFPNLRTVYHATMDVDHSPANLRWCVSGLVNCYSVTTFEEEPGLGEDATHVFCWPDLENNRSFAHDEIPLKELEWYEDVTDADFGERIVWPMILFPFASSSRRFEALRTWDGKPPYPWDYHSDTDDESGESDEYESEGIDDSYISENDPADLSDDLVVLDDDDSDEEDSSVRSGSQSPRVEAGMIDLTGDDDHEGVANFSSPEQSSATLRGPDESEAESDQPATHRSRLKRRRGRVVESDSEDDDDSEDDVPRKRTRIERGRNPIVLSSDDEEEEEGRETHANRQTRAVLSEDEEEEGDEDDDEESEEVEDDESEGSAPRARPLSLAEKLQLHREEVPIPPSDDGDSEVEEMAGDDYDARDYADFQDDEEGNEIDQSDGDDGNGNGFLTGDGEGDEDDDGYY</sequence>
<dbReference type="InterPro" id="IPR045518">
    <property type="entry name" value="2EXR"/>
</dbReference>
<reference evidence="3 4" key="1">
    <citation type="submission" date="2018-04" db="EMBL/GenBank/DDBJ databases">
        <authorList>
            <person name="Huttner S."/>
            <person name="Dainat J."/>
        </authorList>
    </citation>
    <scope>NUCLEOTIDE SEQUENCE [LARGE SCALE GENOMIC DNA]</scope>
</reference>
<feature type="compositionally biased region" description="Acidic residues" evidence="1">
    <location>
        <begin position="41"/>
        <end position="54"/>
    </location>
</feature>
<evidence type="ECO:0000313" key="3">
    <source>
        <dbReference type="EMBL" id="SPQ24165.1"/>
    </source>
</evidence>
<dbReference type="AlphaFoldDB" id="A0A3S4B7X9"/>
<feature type="domain" description="2EXR" evidence="2">
    <location>
        <begin position="73"/>
        <end position="171"/>
    </location>
</feature>
<dbReference type="Proteomes" id="UP000289323">
    <property type="component" value="Unassembled WGS sequence"/>
</dbReference>
<feature type="compositionally biased region" description="Basic residues" evidence="1">
    <location>
        <begin position="443"/>
        <end position="452"/>
    </location>
</feature>
<accession>A0A3S4B7X9</accession>
<feature type="region of interest" description="Disordered" evidence="1">
    <location>
        <begin position="333"/>
        <end position="620"/>
    </location>
</feature>
<evidence type="ECO:0000313" key="4">
    <source>
        <dbReference type="Proteomes" id="UP000289323"/>
    </source>
</evidence>
<feature type="compositionally biased region" description="Acidic residues" evidence="1">
    <location>
        <begin position="582"/>
        <end position="599"/>
    </location>
</feature>
<feature type="compositionally biased region" description="Polar residues" evidence="1">
    <location>
        <begin position="416"/>
        <end position="426"/>
    </location>
</feature>
<proteinExistence type="predicted"/>
<feature type="compositionally biased region" description="Acidic residues" evidence="1">
    <location>
        <begin position="610"/>
        <end position="620"/>
    </location>
</feature>
<feature type="region of interest" description="Disordered" evidence="1">
    <location>
        <begin position="1"/>
        <end position="65"/>
    </location>
</feature>
<dbReference type="Pfam" id="PF20150">
    <property type="entry name" value="2EXR"/>
    <property type="match status" value="1"/>
</dbReference>
<gene>
    <name evidence="3" type="ORF">TT172_LOCUS6584</name>
</gene>
<feature type="compositionally biased region" description="Acidic residues" evidence="1">
    <location>
        <begin position="342"/>
        <end position="358"/>
    </location>
</feature>
<feature type="compositionally biased region" description="Acidic residues" evidence="1">
    <location>
        <begin position="457"/>
        <end position="467"/>
    </location>
</feature>
<feature type="compositionally biased region" description="Basic and acidic residues" evidence="1">
    <location>
        <begin position="468"/>
        <end position="480"/>
    </location>
</feature>
<evidence type="ECO:0000256" key="1">
    <source>
        <dbReference type="SAM" id="MobiDB-lite"/>
    </source>
</evidence>
<organism evidence="3 4">
    <name type="scientific">Thermothielavioides terrestris</name>
    <dbReference type="NCBI Taxonomy" id="2587410"/>
    <lineage>
        <taxon>Eukaryota</taxon>
        <taxon>Fungi</taxon>
        <taxon>Dikarya</taxon>
        <taxon>Ascomycota</taxon>
        <taxon>Pezizomycotina</taxon>
        <taxon>Sordariomycetes</taxon>
        <taxon>Sordariomycetidae</taxon>
        <taxon>Sordariales</taxon>
        <taxon>Chaetomiaceae</taxon>
        <taxon>Thermothielavioides</taxon>
    </lineage>
</organism>
<dbReference type="PANTHER" id="PTHR35910">
    <property type="entry name" value="2EXR DOMAIN-CONTAINING PROTEIN"/>
    <property type="match status" value="1"/>
</dbReference>
<protein>
    <submittedName>
        <fullName evidence="3">E8273334-e2b8-4963-b0d0-20f9fe2be0a4</fullName>
    </submittedName>
</protein>